<dbReference type="InterPro" id="IPR013083">
    <property type="entry name" value="Znf_RING/FYVE/PHD"/>
</dbReference>
<dbReference type="Proteomes" id="UP000231279">
    <property type="component" value="Unassembled WGS sequence"/>
</dbReference>
<dbReference type="Gene3D" id="3.30.40.10">
    <property type="entry name" value="Zinc/RING finger domain, C3HC4 (zinc finger)"/>
    <property type="match status" value="1"/>
</dbReference>
<proteinExistence type="predicted"/>
<protein>
    <recommendedName>
        <fullName evidence="3">RING-CH-type domain-containing protein</fullName>
    </recommendedName>
</protein>
<name>A0A2G9HUU3_9LAMI</name>
<gene>
    <name evidence="1" type="ORF">CDL12_06022</name>
</gene>
<comment type="caution">
    <text evidence="1">The sequence shown here is derived from an EMBL/GenBank/DDBJ whole genome shotgun (WGS) entry which is preliminary data.</text>
</comment>
<organism evidence="1 2">
    <name type="scientific">Handroanthus impetiginosus</name>
    <dbReference type="NCBI Taxonomy" id="429701"/>
    <lineage>
        <taxon>Eukaryota</taxon>
        <taxon>Viridiplantae</taxon>
        <taxon>Streptophyta</taxon>
        <taxon>Embryophyta</taxon>
        <taxon>Tracheophyta</taxon>
        <taxon>Spermatophyta</taxon>
        <taxon>Magnoliopsida</taxon>
        <taxon>eudicotyledons</taxon>
        <taxon>Gunneridae</taxon>
        <taxon>Pentapetalae</taxon>
        <taxon>asterids</taxon>
        <taxon>lamiids</taxon>
        <taxon>Lamiales</taxon>
        <taxon>Bignoniaceae</taxon>
        <taxon>Crescentiina</taxon>
        <taxon>Tabebuia alliance</taxon>
        <taxon>Handroanthus</taxon>
    </lineage>
</organism>
<evidence type="ECO:0000313" key="2">
    <source>
        <dbReference type="Proteomes" id="UP000231279"/>
    </source>
</evidence>
<evidence type="ECO:0008006" key="3">
    <source>
        <dbReference type="Google" id="ProtNLM"/>
    </source>
</evidence>
<accession>A0A2G9HUU3</accession>
<reference evidence="2" key="1">
    <citation type="journal article" date="2018" name="Gigascience">
        <title>Genome assembly of the Pink Ipe (Handroanthus impetiginosus, Bignoniaceae), a highly valued, ecologically keystone Neotropical timber forest tree.</title>
        <authorList>
            <person name="Silva-Junior O.B."/>
            <person name="Grattapaglia D."/>
            <person name="Novaes E."/>
            <person name="Collevatti R.G."/>
        </authorList>
    </citation>
    <scope>NUCLEOTIDE SEQUENCE [LARGE SCALE GENOMIC DNA]</scope>
    <source>
        <strain evidence="2">cv. UFG-1</strain>
    </source>
</reference>
<keyword evidence="2" id="KW-1185">Reference proteome</keyword>
<dbReference type="AlphaFoldDB" id="A0A2G9HUU3"/>
<sequence length="207" mass="23755">MTNFYLGSETNHSKSIFRKPRITIDQNMEATVLQLGRSCVAPLCQKTPFTSLRFTLRETDNLRGASLPFYLGSARLQVASAPRLNLWKIASCPDPNNIGQEDLVIKIPNAANNHDGDRDVTIRKSEEFCQTCGIYFWEEKEKKKNIWLRTRCSCDGDYLVHEKCLTERALQEKKTRECNTCNEAVQYIPLTLPNPAERIESTNPRKR</sequence>
<dbReference type="EMBL" id="NKXS01000965">
    <property type="protein sequence ID" value="PIN21287.1"/>
    <property type="molecule type" value="Genomic_DNA"/>
</dbReference>
<evidence type="ECO:0000313" key="1">
    <source>
        <dbReference type="EMBL" id="PIN21287.1"/>
    </source>
</evidence>